<dbReference type="InterPro" id="IPR015897">
    <property type="entry name" value="CHK_kinase-like"/>
</dbReference>
<gene>
    <name evidence="2" type="ORF">AWC19_15605</name>
</gene>
<dbReference type="SUPFAM" id="SSF56112">
    <property type="entry name" value="Protein kinase-like (PK-like)"/>
    <property type="match status" value="1"/>
</dbReference>
<reference evidence="2 3" key="1">
    <citation type="submission" date="2016-01" db="EMBL/GenBank/DDBJ databases">
        <title>The new phylogeny of the genus Mycobacterium.</title>
        <authorList>
            <person name="Tarcisio F."/>
            <person name="Conor M."/>
            <person name="Antonella G."/>
            <person name="Elisabetta G."/>
            <person name="Giulia F.S."/>
            <person name="Sara T."/>
            <person name="Anna F."/>
            <person name="Clotilde B."/>
            <person name="Roberto B."/>
            <person name="Veronica D.S."/>
            <person name="Fabio R."/>
            <person name="Monica P."/>
            <person name="Olivier J."/>
            <person name="Enrico T."/>
            <person name="Nicola S."/>
        </authorList>
    </citation>
    <scope>NUCLEOTIDE SEQUENCE [LARGE SCALE GENOMIC DNA]</scope>
    <source>
        <strain evidence="2 3">DSM 44572</strain>
    </source>
</reference>
<feature type="domain" description="CHK kinase-like" evidence="1">
    <location>
        <begin position="134"/>
        <end position="311"/>
    </location>
</feature>
<dbReference type="OrthoDB" id="115252at2"/>
<dbReference type="SMART" id="SM00587">
    <property type="entry name" value="CHK"/>
    <property type="match status" value="1"/>
</dbReference>
<evidence type="ECO:0000259" key="1">
    <source>
        <dbReference type="SMART" id="SM00587"/>
    </source>
</evidence>
<dbReference type="RefSeq" id="WP_085079902.1">
    <property type="nucleotide sequence ID" value="NZ_LQPJ01000124.1"/>
</dbReference>
<dbReference type="InterPro" id="IPR002575">
    <property type="entry name" value="Aminoglycoside_PTrfase"/>
</dbReference>
<dbReference type="EMBL" id="LQPJ01000124">
    <property type="protein sequence ID" value="ORW20515.1"/>
    <property type="molecule type" value="Genomic_DNA"/>
</dbReference>
<dbReference type="Proteomes" id="UP000193529">
    <property type="component" value="Unassembled WGS sequence"/>
</dbReference>
<dbReference type="PANTHER" id="PTHR11012:SF30">
    <property type="entry name" value="PROTEIN KINASE-LIKE DOMAIN-CONTAINING"/>
    <property type="match status" value="1"/>
</dbReference>
<keyword evidence="2" id="KW-0808">Transferase</keyword>
<dbReference type="Gene3D" id="3.90.1200.10">
    <property type="match status" value="1"/>
</dbReference>
<dbReference type="STRING" id="153971.AWC19_15605"/>
<evidence type="ECO:0000313" key="3">
    <source>
        <dbReference type="Proteomes" id="UP000193529"/>
    </source>
</evidence>
<protein>
    <submittedName>
        <fullName evidence="2">Aminoglycoside phosphotransferase</fullName>
    </submittedName>
</protein>
<dbReference type="InterPro" id="IPR011009">
    <property type="entry name" value="Kinase-like_dom_sf"/>
</dbReference>
<accession>A0A1X1ZB48</accession>
<dbReference type="Pfam" id="PF01636">
    <property type="entry name" value="APH"/>
    <property type="match status" value="1"/>
</dbReference>
<comment type="caution">
    <text evidence="2">The sequence shown here is derived from an EMBL/GenBank/DDBJ whole genome shotgun (WGS) entry which is preliminary data.</text>
</comment>
<proteinExistence type="predicted"/>
<evidence type="ECO:0000313" key="2">
    <source>
        <dbReference type="EMBL" id="ORW20515.1"/>
    </source>
</evidence>
<organism evidence="2 3">
    <name type="scientific">Mycobacterium palustre</name>
    <dbReference type="NCBI Taxonomy" id="153971"/>
    <lineage>
        <taxon>Bacteria</taxon>
        <taxon>Bacillati</taxon>
        <taxon>Actinomycetota</taxon>
        <taxon>Actinomycetes</taxon>
        <taxon>Mycobacteriales</taxon>
        <taxon>Mycobacteriaceae</taxon>
        <taxon>Mycobacterium</taxon>
        <taxon>Mycobacterium simiae complex</taxon>
    </lineage>
</organism>
<sequence length="371" mass="40722">MVNPTSTVDAQRRRTAIIDSLDQATPAWLTGTLQAAGVLHQGEVTEVTSELMNVGQLGLVARLNLAYDSMESDAPSSVMLKLPSTNAGSRGLGVTLGFYEAEVGFYQQIAPTVRVRVPLVYQADIEPETGRFTLLLEDLSSIAAPGDMIAGGTVEQAAQALDGLTTLHAPRWSDPRLAALTWLAEPQRLQNFFAGVEPMLPSFLERFGDRLDSRDVALAEQVAPHANSWAERTNQGRKTVLHGDYRMDNVFFPTVPDQPVAVIDWQAAQLGPPLIDVAVYLGGCLSLEDRRGHERDLLQRYQDGLVSGGVKDFSFDDAWASYRWCAFYGFMLSIPMAVQLERSDRGDALFAGMFAAYAHQVRDLDSMELLK</sequence>
<dbReference type="PANTHER" id="PTHR11012">
    <property type="entry name" value="PROTEIN KINASE-LIKE DOMAIN-CONTAINING"/>
    <property type="match status" value="1"/>
</dbReference>
<keyword evidence="3" id="KW-1185">Reference proteome</keyword>
<name>A0A1X1ZB48_9MYCO</name>
<dbReference type="GO" id="GO:0016740">
    <property type="term" value="F:transferase activity"/>
    <property type="evidence" value="ECO:0007669"/>
    <property type="project" value="UniProtKB-KW"/>
</dbReference>
<dbReference type="AlphaFoldDB" id="A0A1X1ZB48"/>